<evidence type="ECO:0000259" key="1">
    <source>
        <dbReference type="Pfam" id="PF04773"/>
    </source>
</evidence>
<dbReference type="InterPro" id="IPR012373">
    <property type="entry name" value="Ferrdict_sens_TM"/>
</dbReference>
<dbReference type="Gene3D" id="2.60.120.1440">
    <property type="match status" value="1"/>
</dbReference>
<proteinExistence type="predicted"/>
<name>A0A344LW12_9FLAO</name>
<keyword evidence="4" id="KW-1185">Reference proteome</keyword>
<dbReference type="InterPro" id="IPR032508">
    <property type="entry name" value="FecR_C"/>
</dbReference>
<evidence type="ECO:0000259" key="2">
    <source>
        <dbReference type="Pfam" id="PF16344"/>
    </source>
</evidence>
<dbReference type="KEGG" id="ffl:HYN86_16510"/>
<dbReference type="RefSeq" id="WP_113679033.1">
    <property type="nucleotide sequence ID" value="NZ_CP030261.1"/>
</dbReference>
<evidence type="ECO:0000313" key="4">
    <source>
        <dbReference type="Proteomes" id="UP000251561"/>
    </source>
</evidence>
<dbReference type="InterPro" id="IPR006860">
    <property type="entry name" value="FecR"/>
</dbReference>
<accession>A0A344LW12</accession>
<protein>
    <recommendedName>
        <fullName evidence="5">FecR family protein</fullName>
    </recommendedName>
</protein>
<dbReference type="GO" id="GO:0016989">
    <property type="term" value="F:sigma factor antagonist activity"/>
    <property type="evidence" value="ECO:0007669"/>
    <property type="project" value="TreeGrafter"/>
</dbReference>
<dbReference type="Proteomes" id="UP000251561">
    <property type="component" value="Chromosome"/>
</dbReference>
<feature type="domain" description="Protein FecR C-terminal" evidence="2">
    <location>
        <begin position="309"/>
        <end position="379"/>
    </location>
</feature>
<dbReference type="Gene3D" id="3.55.50.30">
    <property type="match status" value="1"/>
</dbReference>
<gene>
    <name evidence="3" type="ORF">HYN86_16510</name>
</gene>
<dbReference type="AlphaFoldDB" id="A0A344LW12"/>
<reference evidence="3 4" key="1">
    <citation type="submission" date="2018-06" db="EMBL/GenBank/DDBJ databases">
        <title>Genome sequencing of Flavobacterium.</title>
        <authorList>
            <person name="Baek M.-G."/>
            <person name="Yi H."/>
        </authorList>
    </citation>
    <scope>NUCLEOTIDE SEQUENCE [LARGE SCALE GENOMIC DNA]</scope>
    <source>
        <strain evidence="3 4">HYN0086</strain>
    </source>
</reference>
<dbReference type="Pfam" id="PF16344">
    <property type="entry name" value="FecR_C"/>
    <property type="match status" value="1"/>
</dbReference>
<evidence type="ECO:0000313" key="3">
    <source>
        <dbReference type="EMBL" id="AXB58104.1"/>
    </source>
</evidence>
<dbReference type="PANTHER" id="PTHR30273:SF2">
    <property type="entry name" value="PROTEIN FECR"/>
    <property type="match status" value="1"/>
</dbReference>
<organism evidence="3 4">
    <name type="scientific">Flavobacterium fluviale</name>
    <dbReference type="NCBI Taxonomy" id="2249356"/>
    <lineage>
        <taxon>Bacteria</taxon>
        <taxon>Pseudomonadati</taxon>
        <taxon>Bacteroidota</taxon>
        <taxon>Flavobacteriia</taxon>
        <taxon>Flavobacteriales</taxon>
        <taxon>Flavobacteriaceae</taxon>
        <taxon>Flavobacterium</taxon>
    </lineage>
</organism>
<dbReference type="EMBL" id="CP030261">
    <property type="protein sequence ID" value="AXB58104.1"/>
    <property type="molecule type" value="Genomic_DNA"/>
</dbReference>
<dbReference type="FunFam" id="2.60.120.1440:FF:000001">
    <property type="entry name" value="Putative anti-sigma factor"/>
    <property type="match status" value="1"/>
</dbReference>
<feature type="domain" description="FecR protein" evidence="1">
    <location>
        <begin position="168"/>
        <end position="263"/>
    </location>
</feature>
<dbReference type="Pfam" id="PF04773">
    <property type="entry name" value="FecR"/>
    <property type="match status" value="1"/>
</dbReference>
<sequence length="387" mass="43587">MGISSNVITILRKINSDGSLNIEKFKELSPEEQELINKLYEDGLIDEALKFIDSMDVDQNWEELQAVLKQQSPAPVIPLWKKALKYAAVFIILTGIFFIVQRSSVNNPQVKLAEDQVQLVLENGDIQILNEDGSGEIVSNSGQVLGTQKGSELKYKSANGIQKTVYNQIRIPNGKTFNLTLSDGTHVYLNSGSTLRFPVNFIKGMKREVYLEGEAFFEVSKDKMHPFIVNANAINVKVLGTKFNVSSYAEDKHVSTVLVEGSVSLNNDAKPDEKTILIPGYKGAWTKNSDKILLEKVDTRLYTNWMKGELVFKNTAFAAIIKKLERTYNVTIKNYDEELNEIEINASFNKNIENINAVMNSLSTVRSFNYKINEDKSIIITKKQPMK</sequence>
<dbReference type="OrthoDB" id="651134at2"/>
<evidence type="ECO:0008006" key="5">
    <source>
        <dbReference type="Google" id="ProtNLM"/>
    </source>
</evidence>
<dbReference type="PANTHER" id="PTHR30273">
    <property type="entry name" value="PERIPLASMIC SIGNAL SENSOR AND SIGMA FACTOR ACTIVATOR FECR-RELATED"/>
    <property type="match status" value="1"/>
</dbReference>